<proteinExistence type="predicted"/>
<feature type="compositionally biased region" description="Polar residues" evidence="1">
    <location>
        <begin position="417"/>
        <end position="437"/>
    </location>
</feature>
<dbReference type="InterPro" id="IPR011033">
    <property type="entry name" value="PRC_barrel-like_sf"/>
</dbReference>
<evidence type="ECO:0000313" key="3">
    <source>
        <dbReference type="EMBL" id="ETX13889.1"/>
    </source>
</evidence>
<sequence>MKTSLQRLLLSTALTIPAMAGPALAQSSDQPCEELGTMIENGIPEDVSMTEEDLRSVVEDGEAEACETQLTQLEDAMSEQDSDQASAEDSDEATAEAEAQVAEREQTTIQIDEERVVEGIVRLQREAPQVDVEEGEAQVTVQGGNPEVSVEQQQPEITVRQPQATVTMEMQQPTITIDQPAPEIIITMPDPNVNVANAEPQVDVQQGEPTISVSQAPPQVNLDLRVVENADATGEGVQVEDEQSGTSYAEGEAQELQPLDNAQVNVTQSEPQITYEQASNSDGGESSSDGSNATVNVTSAGQPTVNYESSEPQIDFSMAGEPQIQFNQSGEPKVTMQTGQSENGEQSNSDQSDASNSDQQQSSGDDQQTAEAQSGDMQSDDQQNAESQASDTQSTDQETADAQSAEAQSEDAQMASDQSGDMQSGDEQSADAATSGSGLDIQVDGYEAVAASEVNNDMLTDTALYNQENERIGDIDEVVTGDGSGIERIVVAVGGFLGLGERQVALNLDEMQVMQATEGDDVRVYTNMTREELENMERYEG</sequence>
<gene>
    <name evidence="3" type="ORF">OCH239_06100</name>
</gene>
<dbReference type="Proteomes" id="UP000022447">
    <property type="component" value="Unassembled WGS sequence"/>
</dbReference>
<feature type="compositionally biased region" description="Polar residues" evidence="1">
    <location>
        <begin position="324"/>
        <end position="345"/>
    </location>
</feature>
<feature type="compositionally biased region" description="Polar residues" evidence="1">
    <location>
        <begin position="293"/>
        <end position="312"/>
    </location>
</feature>
<comment type="caution">
    <text evidence="3">The sequence shown here is derived from an EMBL/GenBank/DDBJ whole genome shotgun (WGS) entry which is preliminary data.</text>
</comment>
<feature type="region of interest" description="Disordered" evidence="1">
    <location>
        <begin position="231"/>
        <end position="438"/>
    </location>
</feature>
<dbReference type="Gene3D" id="2.30.30.240">
    <property type="entry name" value="PRC-barrel domain"/>
    <property type="match status" value="1"/>
</dbReference>
<dbReference type="RefSeq" id="WP_037263931.1">
    <property type="nucleotide sequence ID" value="NZ_JALZ01000016.1"/>
</dbReference>
<feature type="signal peptide" evidence="2">
    <location>
        <begin position="1"/>
        <end position="25"/>
    </location>
</feature>
<feature type="compositionally biased region" description="Low complexity" evidence="1">
    <location>
        <begin position="279"/>
        <end position="292"/>
    </location>
</feature>
<reference evidence="3 4" key="1">
    <citation type="submission" date="2014-01" db="EMBL/GenBank/DDBJ databases">
        <title>Roseivivax halodurans JCM 10272 Genome Sequencing.</title>
        <authorList>
            <person name="Lai Q."/>
            <person name="Li G."/>
            <person name="Shao Z."/>
        </authorList>
    </citation>
    <scope>NUCLEOTIDE SEQUENCE [LARGE SCALE GENOMIC DNA]</scope>
    <source>
        <strain evidence="3 4">JCM 10272</strain>
    </source>
</reference>
<accession>X7ECW3</accession>
<dbReference type="OrthoDB" id="7818259at2"/>
<keyword evidence="4" id="KW-1185">Reference proteome</keyword>
<evidence type="ECO:0000256" key="1">
    <source>
        <dbReference type="SAM" id="MobiDB-lite"/>
    </source>
</evidence>
<dbReference type="AlphaFoldDB" id="X7ECW3"/>
<evidence type="ECO:0000256" key="2">
    <source>
        <dbReference type="SAM" id="SignalP"/>
    </source>
</evidence>
<feature type="compositionally biased region" description="Polar residues" evidence="1">
    <location>
        <begin position="260"/>
        <end position="278"/>
    </location>
</feature>
<dbReference type="eggNOG" id="COG3861">
    <property type="taxonomic scope" value="Bacteria"/>
</dbReference>
<protein>
    <submittedName>
        <fullName evidence="3">Uncharacterized protein</fullName>
    </submittedName>
</protein>
<dbReference type="EMBL" id="JALZ01000016">
    <property type="protein sequence ID" value="ETX13889.1"/>
    <property type="molecule type" value="Genomic_DNA"/>
</dbReference>
<feature type="compositionally biased region" description="Acidic residues" evidence="1">
    <location>
        <begin position="76"/>
        <end position="95"/>
    </location>
</feature>
<organism evidence="3 4">
    <name type="scientific">Roseivivax halodurans JCM 10272</name>
    <dbReference type="NCBI Taxonomy" id="1449350"/>
    <lineage>
        <taxon>Bacteria</taxon>
        <taxon>Pseudomonadati</taxon>
        <taxon>Pseudomonadota</taxon>
        <taxon>Alphaproteobacteria</taxon>
        <taxon>Rhodobacterales</taxon>
        <taxon>Roseobacteraceae</taxon>
        <taxon>Roseivivax</taxon>
    </lineage>
</organism>
<name>X7ECW3_9RHOB</name>
<feature type="compositionally biased region" description="Low complexity" evidence="1">
    <location>
        <begin position="396"/>
        <end position="416"/>
    </location>
</feature>
<evidence type="ECO:0000313" key="4">
    <source>
        <dbReference type="Proteomes" id="UP000022447"/>
    </source>
</evidence>
<feature type="chain" id="PRO_5004978257" evidence="2">
    <location>
        <begin position="26"/>
        <end position="541"/>
    </location>
</feature>
<keyword evidence="2" id="KW-0732">Signal</keyword>
<feature type="region of interest" description="Disordered" evidence="1">
    <location>
        <begin position="72"/>
        <end position="109"/>
    </location>
</feature>
<feature type="compositionally biased region" description="Polar residues" evidence="1">
    <location>
        <begin position="369"/>
        <end position="395"/>
    </location>
</feature>
<dbReference type="SUPFAM" id="SSF50346">
    <property type="entry name" value="PRC-barrel domain"/>
    <property type="match status" value="1"/>
</dbReference>
<feature type="compositionally biased region" description="Low complexity" evidence="1">
    <location>
        <begin position="346"/>
        <end position="367"/>
    </location>
</feature>
<dbReference type="STRING" id="1449350.OCH239_06100"/>